<feature type="region of interest" description="Disordered" evidence="9">
    <location>
        <begin position="363"/>
        <end position="428"/>
    </location>
</feature>
<dbReference type="InterPro" id="IPR011009">
    <property type="entry name" value="Kinase-like_dom_sf"/>
</dbReference>
<accession>A0A4V3WIX6</accession>
<feature type="compositionally biased region" description="Low complexity" evidence="9">
    <location>
        <begin position="305"/>
        <end position="316"/>
    </location>
</feature>
<evidence type="ECO:0000256" key="4">
    <source>
        <dbReference type="ARBA" id="ARBA00022741"/>
    </source>
</evidence>
<sequence>MASGGKWRWKTVVESGDSGWWVAAGGGWRPVGGWVTVAGGGGGGGGWVVVACRWRGGSGGGETGRADALNWERTYDIIVGVAQGLFYLHEQSNSVIIHLDIKHENILLDKNWVPKIADFGAASLIPQGQTQIRVEISQVIATRGYSAYEYLEYGLVSPKADIYSFGVVVLELISGKKYWNSNPQSSNDQGLRDEAIKLYEEENVLQFVDQKLISSVVLDQVQLCVKIGVMCTRHLPTERPTMGGVHLMLLNNLSSSSSTLVEEPMSDGASSSTARNSDIHLENKGQHKHRRRSRSRRIQPEDLQSNPSSSCSSGNGIQIESEERPVLAAVQEVAAAAEDEEGIPIPMITKEDPIETGKLSLKDTARQSREKTPLPPAHMTKQTKEAAKKVAKQKQMVEEEPDKKHPTTLNDTEKRPLNSTPEDKIMPEIKVDKERLAADDAKEDFWQAITKLKCLETSFKKSLNDEGNKSSQCKEGFFEEGEEGKYKDQLTNPQDAILTNNWEGISRKVGVAEDSLLFSEVPHPGLVEQQAPTAEEAVDDGDHGGESVADSNG</sequence>
<dbReference type="Pfam" id="PF00069">
    <property type="entry name" value="Pkinase"/>
    <property type="match status" value="1"/>
</dbReference>
<name>A0A4V3WIX6_CAMSN</name>
<keyword evidence="3" id="KW-0808">Transferase</keyword>
<feature type="region of interest" description="Disordered" evidence="9">
    <location>
        <begin position="258"/>
        <end position="316"/>
    </location>
</feature>
<feature type="domain" description="Protein kinase" evidence="10">
    <location>
        <begin position="1"/>
        <end position="249"/>
    </location>
</feature>
<keyword evidence="4" id="KW-0547">Nucleotide-binding</keyword>
<keyword evidence="6" id="KW-0067">ATP-binding</keyword>
<keyword evidence="5" id="KW-0418">Kinase</keyword>
<organism evidence="11 12">
    <name type="scientific">Camellia sinensis var. sinensis</name>
    <name type="common">China tea</name>
    <dbReference type="NCBI Taxonomy" id="542762"/>
    <lineage>
        <taxon>Eukaryota</taxon>
        <taxon>Viridiplantae</taxon>
        <taxon>Streptophyta</taxon>
        <taxon>Embryophyta</taxon>
        <taxon>Tracheophyta</taxon>
        <taxon>Spermatophyta</taxon>
        <taxon>Magnoliopsida</taxon>
        <taxon>eudicotyledons</taxon>
        <taxon>Gunneridae</taxon>
        <taxon>Pentapetalae</taxon>
        <taxon>asterids</taxon>
        <taxon>Ericales</taxon>
        <taxon>Theaceae</taxon>
        <taxon>Camellia</taxon>
    </lineage>
</organism>
<feature type="compositionally biased region" description="Basic and acidic residues" evidence="9">
    <location>
        <begin position="395"/>
        <end position="428"/>
    </location>
</feature>
<evidence type="ECO:0000256" key="6">
    <source>
        <dbReference type="ARBA" id="ARBA00022840"/>
    </source>
</evidence>
<evidence type="ECO:0000313" key="12">
    <source>
        <dbReference type="Proteomes" id="UP000306102"/>
    </source>
</evidence>
<evidence type="ECO:0000313" key="11">
    <source>
        <dbReference type="EMBL" id="THF94806.1"/>
    </source>
</evidence>
<dbReference type="SUPFAM" id="SSF56112">
    <property type="entry name" value="Protein kinase-like (PK-like)"/>
    <property type="match status" value="1"/>
</dbReference>
<dbReference type="Gene3D" id="1.10.510.10">
    <property type="entry name" value="Transferase(Phosphotransferase) domain 1"/>
    <property type="match status" value="1"/>
</dbReference>
<comment type="catalytic activity">
    <reaction evidence="7">
        <text>L-threonyl-[protein] + ATP = O-phospho-L-threonyl-[protein] + ADP + H(+)</text>
        <dbReference type="Rhea" id="RHEA:46608"/>
        <dbReference type="Rhea" id="RHEA-COMP:11060"/>
        <dbReference type="Rhea" id="RHEA-COMP:11605"/>
        <dbReference type="ChEBI" id="CHEBI:15378"/>
        <dbReference type="ChEBI" id="CHEBI:30013"/>
        <dbReference type="ChEBI" id="CHEBI:30616"/>
        <dbReference type="ChEBI" id="CHEBI:61977"/>
        <dbReference type="ChEBI" id="CHEBI:456216"/>
        <dbReference type="EC" id="2.7.11.1"/>
    </reaction>
</comment>
<dbReference type="AlphaFoldDB" id="A0A4V3WIX6"/>
<dbReference type="GO" id="GO:0004674">
    <property type="term" value="F:protein serine/threonine kinase activity"/>
    <property type="evidence" value="ECO:0007669"/>
    <property type="project" value="UniProtKB-KW"/>
</dbReference>
<keyword evidence="2" id="KW-0723">Serine/threonine-protein kinase</keyword>
<dbReference type="InterPro" id="IPR052059">
    <property type="entry name" value="CR_Ser/Thr_kinase"/>
</dbReference>
<protein>
    <recommendedName>
        <fullName evidence="1">non-specific serine/threonine protein kinase</fullName>
        <ecNumber evidence="1">2.7.11.1</ecNumber>
    </recommendedName>
</protein>
<dbReference type="EMBL" id="SDRB02013510">
    <property type="protein sequence ID" value="THF94806.1"/>
    <property type="molecule type" value="Genomic_DNA"/>
</dbReference>
<evidence type="ECO:0000256" key="7">
    <source>
        <dbReference type="ARBA" id="ARBA00047899"/>
    </source>
</evidence>
<evidence type="ECO:0000256" key="1">
    <source>
        <dbReference type="ARBA" id="ARBA00012513"/>
    </source>
</evidence>
<dbReference type="FunFam" id="1.10.510.10:FF:001023">
    <property type="entry name" value="Os07g0541700 protein"/>
    <property type="match status" value="1"/>
</dbReference>
<dbReference type="InterPro" id="IPR008271">
    <property type="entry name" value="Ser/Thr_kinase_AS"/>
</dbReference>
<evidence type="ECO:0000256" key="2">
    <source>
        <dbReference type="ARBA" id="ARBA00022527"/>
    </source>
</evidence>
<feature type="compositionally biased region" description="Basic and acidic residues" evidence="9">
    <location>
        <begin position="363"/>
        <end position="372"/>
    </location>
</feature>
<dbReference type="GO" id="GO:0005524">
    <property type="term" value="F:ATP binding"/>
    <property type="evidence" value="ECO:0007669"/>
    <property type="project" value="UniProtKB-KW"/>
</dbReference>
<dbReference type="STRING" id="542762.A0A4V3WIX6"/>
<proteinExistence type="predicted"/>
<evidence type="ECO:0000259" key="10">
    <source>
        <dbReference type="PROSITE" id="PS50011"/>
    </source>
</evidence>
<comment type="catalytic activity">
    <reaction evidence="8">
        <text>L-seryl-[protein] + ATP = O-phospho-L-seryl-[protein] + ADP + H(+)</text>
        <dbReference type="Rhea" id="RHEA:17989"/>
        <dbReference type="Rhea" id="RHEA-COMP:9863"/>
        <dbReference type="Rhea" id="RHEA-COMP:11604"/>
        <dbReference type="ChEBI" id="CHEBI:15378"/>
        <dbReference type="ChEBI" id="CHEBI:29999"/>
        <dbReference type="ChEBI" id="CHEBI:30616"/>
        <dbReference type="ChEBI" id="CHEBI:83421"/>
        <dbReference type="ChEBI" id="CHEBI:456216"/>
        <dbReference type="EC" id="2.7.11.1"/>
    </reaction>
</comment>
<feature type="region of interest" description="Disordered" evidence="9">
    <location>
        <begin position="521"/>
        <end position="553"/>
    </location>
</feature>
<gene>
    <name evidence="11" type="ORF">TEA_002606</name>
</gene>
<dbReference type="InterPro" id="IPR000719">
    <property type="entry name" value="Prot_kinase_dom"/>
</dbReference>
<evidence type="ECO:0000256" key="9">
    <source>
        <dbReference type="SAM" id="MobiDB-lite"/>
    </source>
</evidence>
<feature type="compositionally biased region" description="Basic residues" evidence="9">
    <location>
        <begin position="286"/>
        <end position="297"/>
    </location>
</feature>
<evidence type="ECO:0000256" key="3">
    <source>
        <dbReference type="ARBA" id="ARBA00022679"/>
    </source>
</evidence>
<feature type="region of interest" description="Disordered" evidence="9">
    <location>
        <begin position="461"/>
        <end position="493"/>
    </location>
</feature>
<dbReference type="Proteomes" id="UP000306102">
    <property type="component" value="Unassembled WGS sequence"/>
</dbReference>
<dbReference type="PROSITE" id="PS00108">
    <property type="entry name" value="PROTEIN_KINASE_ST"/>
    <property type="match status" value="1"/>
</dbReference>
<dbReference type="EC" id="2.7.11.1" evidence="1"/>
<comment type="caution">
    <text evidence="11">The sequence shown here is derived from an EMBL/GenBank/DDBJ whole genome shotgun (WGS) entry which is preliminary data.</text>
</comment>
<evidence type="ECO:0000256" key="8">
    <source>
        <dbReference type="ARBA" id="ARBA00048679"/>
    </source>
</evidence>
<reference evidence="11 12" key="1">
    <citation type="journal article" date="2018" name="Proc. Natl. Acad. Sci. U.S.A.">
        <title>Draft genome sequence of Camellia sinensis var. sinensis provides insights into the evolution of the tea genome and tea quality.</title>
        <authorList>
            <person name="Wei C."/>
            <person name="Yang H."/>
            <person name="Wang S."/>
            <person name="Zhao J."/>
            <person name="Liu C."/>
            <person name="Gao L."/>
            <person name="Xia E."/>
            <person name="Lu Y."/>
            <person name="Tai Y."/>
            <person name="She G."/>
            <person name="Sun J."/>
            <person name="Cao H."/>
            <person name="Tong W."/>
            <person name="Gao Q."/>
            <person name="Li Y."/>
            <person name="Deng W."/>
            <person name="Jiang X."/>
            <person name="Wang W."/>
            <person name="Chen Q."/>
            <person name="Zhang S."/>
            <person name="Li H."/>
            <person name="Wu J."/>
            <person name="Wang P."/>
            <person name="Li P."/>
            <person name="Shi C."/>
            <person name="Zheng F."/>
            <person name="Jian J."/>
            <person name="Huang B."/>
            <person name="Shan D."/>
            <person name="Shi M."/>
            <person name="Fang C."/>
            <person name="Yue Y."/>
            <person name="Li F."/>
            <person name="Li D."/>
            <person name="Wei S."/>
            <person name="Han B."/>
            <person name="Jiang C."/>
            <person name="Yin Y."/>
            <person name="Xia T."/>
            <person name="Zhang Z."/>
            <person name="Bennetzen J.L."/>
            <person name="Zhao S."/>
            <person name="Wan X."/>
        </authorList>
    </citation>
    <scope>NUCLEOTIDE SEQUENCE [LARGE SCALE GENOMIC DNA]</scope>
    <source>
        <strain evidence="12">cv. Shuchazao</strain>
        <tissue evidence="11">Leaf</tissue>
    </source>
</reference>
<dbReference type="PANTHER" id="PTHR47973">
    <property type="entry name" value="CYSTEINE-RICH RECEPTOR-LIKE PROTEIN KINASE 3"/>
    <property type="match status" value="1"/>
</dbReference>
<dbReference type="PROSITE" id="PS50011">
    <property type="entry name" value="PROTEIN_KINASE_DOM"/>
    <property type="match status" value="1"/>
</dbReference>
<keyword evidence="12" id="KW-1185">Reference proteome</keyword>
<dbReference type="SMART" id="SM00220">
    <property type="entry name" value="S_TKc"/>
    <property type="match status" value="1"/>
</dbReference>
<evidence type="ECO:0000256" key="5">
    <source>
        <dbReference type="ARBA" id="ARBA00022777"/>
    </source>
</evidence>